<dbReference type="AlphaFoldDB" id="A0A2T5V7X9"/>
<feature type="domain" description="Rieske" evidence="7">
    <location>
        <begin position="43"/>
        <end position="149"/>
    </location>
</feature>
<dbReference type="CDD" id="cd03469">
    <property type="entry name" value="Rieske_RO_Alpha_N"/>
    <property type="match status" value="1"/>
</dbReference>
<evidence type="ECO:0000256" key="2">
    <source>
        <dbReference type="ARBA" id="ARBA00022714"/>
    </source>
</evidence>
<dbReference type="RefSeq" id="WP_107990782.1">
    <property type="nucleotide sequence ID" value="NZ_QAYG01000006.1"/>
</dbReference>
<dbReference type="PRINTS" id="PR00090">
    <property type="entry name" value="RNGDIOXGNASE"/>
</dbReference>
<reference evidence="8 9" key="1">
    <citation type="submission" date="2018-04" db="EMBL/GenBank/DDBJ databases">
        <title>Genomic Encyclopedia of Archaeal and Bacterial Type Strains, Phase II (KMG-II): from individual species to whole genera.</title>
        <authorList>
            <person name="Goeker M."/>
        </authorList>
    </citation>
    <scope>NUCLEOTIDE SEQUENCE [LARGE SCALE GENOMIC DNA]</scope>
    <source>
        <strain evidence="8 9">DSM 23382</strain>
    </source>
</reference>
<evidence type="ECO:0000256" key="3">
    <source>
        <dbReference type="ARBA" id="ARBA00022723"/>
    </source>
</evidence>
<dbReference type="GO" id="GO:0016491">
    <property type="term" value="F:oxidoreductase activity"/>
    <property type="evidence" value="ECO:0007669"/>
    <property type="project" value="UniProtKB-KW"/>
</dbReference>
<name>A0A2T5V7X9_9HYPH</name>
<accession>A0A2T5V7X9</accession>
<dbReference type="SUPFAM" id="SSF50022">
    <property type="entry name" value="ISP domain"/>
    <property type="match status" value="1"/>
</dbReference>
<keyword evidence="6" id="KW-0411">Iron-sulfur</keyword>
<evidence type="ECO:0000256" key="5">
    <source>
        <dbReference type="ARBA" id="ARBA00023004"/>
    </source>
</evidence>
<protein>
    <submittedName>
        <fullName evidence="8">Rieske 2Fe-2S family protein</fullName>
    </submittedName>
</protein>
<dbReference type="PANTHER" id="PTHR43756:SF5">
    <property type="entry name" value="CHOLINE MONOOXYGENASE, CHLOROPLASTIC"/>
    <property type="match status" value="1"/>
</dbReference>
<evidence type="ECO:0000313" key="9">
    <source>
        <dbReference type="Proteomes" id="UP000244081"/>
    </source>
</evidence>
<dbReference type="Gene3D" id="3.90.380.10">
    <property type="entry name" value="Naphthalene 1,2-dioxygenase Alpha Subunit, Chain A, domain 1"/>
    <property type="match status" value="1"/>
</dbReference>
<dbReference type="PANTHER" id="PTHR43756">
    <property type="entry name" value="CHOLINE MONOOXYGENASE, CHLOROPLASTIC"/>
    <property type="match status" value="1"/>
</dbReference>
<dbReference type="InterPro" id="IPR015879">
    <property type="entry name" value="Ring_hydroxy_dOase_asu_C_dom"/>
</dbReference>
<keyword evidence="5" id="KW-0408">Iron</keyword>
<dbReference type="Gene3D" id="2.102.10.10">
    <property type="entry name" value="Rieske [2Fe-2S] iron-sulphur domain"/>
    <property type="match status" value="1"/>
</dbReference>
<dbReference type="OrthoDB" id="7456916at2"/>
<dbReference type="SUPFAM" id="SSF55961">
    <property type="entry name" value="Bet v1-like"/>
    <property type="match status" value="1"/>
</dbReference>
<keyword evidence="3" id="KW-0479">Metal-binding</keyword>
<keyword evidence="4" id="KW-0560">Oxidoreductase</keyword>
<dbReference type="GO" id="GO:0005506">
    <property type="term" value="F:iron ion binding"/>
    <property type="evidence" value="ECO:0007669"/>
    <property type="project" value="InterPro"/>
</dbReference>
<evidence type="ECO:0000256" key="1">
    <source>
        <dbReference type="ARBA" id="ARBA00001962"/>
    </source>
</evidence>
<gene>
    <name evidence="8" type="ORF">C8N35_106223</name>
</gene>
<dbReference type="InterPro" id="IPR017941">
    <property type="entry name" value="Rieske_2Fe-2S"/>
</dbReference>
<keyword evidence="9" id="KW-1185">Reference proteome</keyword>
<dbReference type="EMBL" id="QAYG01000006">
    <property type="protein sequence ID" value="PTW59838.1"/>
    <property type="molecule type" value="Genomic_DNA"/>
</dbReference>
<organism evidence="8 9">
    <name type="scientific">Breoghania corrubedonensis</name>
    <dbReference type="NCBI Taxonomy" id="665038"/>
    <lineage>
        <taxon>Bacteria</taxon>
        <taxon>Pseudomonadati</taxon>
        <taxon>Pseudomonadota</taxon>
        <taxon>Alphaproteobacteria</taxon>
        <taxon>Hyphomicrobiales</taxon>
        <taxon>Stappiaceae</taxon>
        <taxon>Breoghania</taxon>
    </lineage>
</organism>
<dbReference type="Pfam" id="PF00848">
    <property type="entry name" value="Ring_hydroxyl_A"/>
    <property type="match status" value="1"/>
</dbReference>
<dbReference type="Pfam" id="PF00355">
    <property type="entry name" value="Rieske"/>
    <property type="match status" value="1"/>
</dbReference>
<evidence type="ECO:0000259" key="7">
    <source>
        <dbReference type="PROSITE" id="PS51296"/>
    </source>
</evidence>
<dbReference type="InterPro" id="IPR036922">
    <property type="entry name" value="Rieske_2Fe-2S_sf"/>
</dbReference>
<proteinExistence type="predicted"/>
<sequence length="430" mass="47939">MTVHPTVEELLQRREQGHSLEAPLYTRADVFDLDMDVIFRRHWIFVGVEPDVPEPGDCMTVEVGASSVLILRGEDMQIHAFHNVCRHRGARLVTAEKATIGNIVCRYHGWTYGETGALLFAEHMGPEFDTSCHGLKPVHLRTLAGLIFICLAAEAPDDFDRMAETIAPYIGPHDIANSKVAYSYDLIEEGNWKLTMENNRECYHCAGNHPELTIPLQAYGFGFAPDELDAFHRADAASYEGAQASASARWTEMGLPSAEREELLNATGFRAERLVLSGAGESHTLDTRRACGKLMADFTQADLGALSFWTQPNSWHHFMADHAVTFMVMPLAPNRTLVRTKWLVHKDAAEGRDYDLENLIRVWTATNQQDADLVALTHGGVSEPAYEPGPYSRFTEGLVEKFCQWYVARMSRHLLDAALRMPAGAPVAAE</sequence>
<keyword evidence="2" id="KW-0001">2Fe-2S</keyword>
<evidence type="ECO:0000256" key="6">
    <source>
        <dbReference type="ARBA" id="ARBA00023014"/>
    </source>
</evidence>
<dbReference type="Proteomes" id="UP000244081">
    <property type="component" value="Unassembled WGS sequence"/>
</dbReference>
<comment type="caution">
    <text evidence="8">The sequence shown here is derived from an EMBL/GenBank/DDBJ whole genome shotgun (WGS) entry which is preliminary data.</text>
</comment>
<dbReference type="CDD" id="cd08884">
    <property type="entry name" value="RHO_alpha_C_GbcA-like"/>
    <property type="match status" value="1"/>
</dbReference>
<comment type="cofactor">
    <cofactor evidence="1">
        <name>Fe cation</name>
        <dbReference type="ChEBI" id="CHEBI:24875"/>
    </cofactor>
</comment>
<evidence type="ECO:0000256" key="4">
    <source>
        <dbReference type="ARBA" id="ARBA00023002"/>
    </source>
</evidence>
<dbReference type="GO" id="GO:0051537">
    <property type="term" value="F:2 iron, 2 sulfur cluster binding"/>
    <property type="evidence" value="ECO:0007669"/>
    <property type="project" value="UniProtKB-KW"/>
</dbReference>
<dbReference type="InterPro" id="IPR001663">
    <property type="entry name" value="Rng_hydr_dOase-A"/>
</dbReference>
<dbReference type="PROSITE" id="PS51296">
    <property type="entry name" value="RIESKE"/>
    <property type="match status" value="1"/>
</dbReference>
<evidence type="ECO:0000313" key="8">
    <source>
        <dbReference type="EMBL" id="PTW59838.1"/>
    </source>
</evidence>